<accession>D1LDS7</accession>
<keyword evidence="1" id="KW-1133">Transmembrane helix</keyword>
<dbReference type="AlphaFoldDB" id="D1LDS7"/>
<evidence type="ECO:0000256" key="1">
    <source>
        <dbReference type="SAM" id="Phobius"/>
    </source>
</evidence>
<feature type="transmembrane region" description="Helical" evidence="1">
    <location>
        <begin position="94"/>
        <end position="111"/>
    </location>
</feature>
<keyword evidence="1" id="KW-0472">Membrane</keyword>
<name>D1LDS7_EUPCR</name>
<keyword evidence="1" id="KW-0812">Transmembrane</keyword>
<proteinExistence type="predicted"/>
<organism evidence="2">
    <name type="scientific">Euplotes crassus</name>
    <dbReference type="NCBI Taxonomy" id="5936"/>
    <lineage>
        <taxon>Eukaryota</taxon>
        <taxon>Sar</taxon>
        <taxon>Alveolata</taxon>
        <taxon>Ciliophora</taxon>
        <taxon>Intramacronucleata</taxon>
        <taxon>Spirotrichea</taxon>
        <taxon>Hypotrichia</taxon>
        <taxon>Euplotida</taxon>
        <taxon>Euplotidae</taxon>
        <taxon>Moneuplotes</taxon>
    </lineage>
</organism>
<sequence>MRELCVFLYFFCPTLCIFAYEGVNQTAWFHYETVASASAIFETDWLHYWFFLPFFVFLLFVILNLVKNMVCVCLRLCVGTDTAHTRRLAGSIPANRLVSVCGLLWFNHSWVIDHLPFFIFITLNLFFSWVRVSVLFDSMARNNIWSF</sequence>
<feature type="transmembrane region" description="Helical" evidence="1">
    <location>
        <begin position="117"/>
        <end position="136"/>
    </location>
</feature>
<evidence type="ECO:0000313" key="2">
    <source>
        <dbReference type="EMBL" id="ACX30992.1"/>
    </source>
</evidence>
<feature type="transmembrane region" description="Helical" evidence="1">
    <location>
        <begin position="46"/>
        <end position="66"/>
    </location>
</feature>
<geneLocation type="mitochondrion" evidence="2"/>
<dbReference type="EMBL" id="GQ903131">
    <property type="protein sequence ID" value="ACX30992.1"/>
    <property type="molecule type" value="Genomic_DNA"/>
</dbReference>
<gene>
    <name evidence="2" type="primary">ORF147</name>
</gene>
<reference evidence="2" key="1">
    <citation type="journal article" date="2009" name="BMC Genomics">
        <title>The mitochondrial genomes of the ciliates Euplotes minuta and Euplotes crassus.</title>
        <authorList>
            <person name="de Graaf R.M."/>
            <person name="van Alen T.A."/>
            <person name="Dutilh B.E."/>
            <person name="Kuiper J.W."/>
            <person name="van Zoggel H.J."/>
            <person name="Huynh M.B."/>
            <person name="Gortz H.D."/>
            <person name="Huynen M.A."/>
            <person name="Hackstein J.H."/>
        </authorList>
    </citation>
    <scope>NUCLEOTIDE SEQUENCE</scope>
</reference>
<protein>
    <submittedName>
        <fullName evidence="2">Uncharacterized protein ORF147</fullName>
    </submittedName>
</protein>
<keyword evidence="2" id="KW-0496">Mitochondrion</keyword>